<comment type="caution">
    <text evidence="4">The sequence shown here is derived from an EMBL/GenBank/DDBJ whole genome shotgun (WGS) entry which is preliminary data.</text>
</comment>
<gene>
    <name evidence="4" type="ORF">DPX16_12142</name>
</gene>
<dbReference type="Pfam" id="PF01419">
    <property type="entry name" value="Jacalin"/>
    <property type="match status" value="2"/>
</dbReference>
<dbReference type="OrthoDB" id="2415936at2759"/>
<evidence type="ECO:0000256" key="1">
    <source>
        <dbReference type="ARBA" id="ARBA00022729"/>
    </source>
</evidence>
<dbReference type="PANTHER" id="PTHR33589">
    <property type="entry name" value="OS11G0524900 PROTEIN"/>
    <property type="match status" value="1"/>
</dbReference>
<proteinExistence type="predicted"/>
<dbReference type="PANTHER" id="PTHR33589:SF3">
    <property type="entry name" value="ZYMOGEN GRANULE MEMBRANE PROTEIN 16-LIKE"/>
    <property type="match status" value="1"/>
</dbReference>
<evidence type="ECO:0000313" key="5">
    <source>
        <dbReference type="Proteomes" id="UP000281406"/>
    </source>
</evidence>
<dbReference type="GO" id="GO:0030246">
    <property type="term" value="F:carbohydrate binding"/>
    <property type="evidence" value="ECO:0007669"/>
    <property type="project" value="UniProtKB-KW"/>
</dbReference>
<dbReference type="PROSITE" id="PS51752">
    <property type="entry name" value="JACALIN_LECTIN"/>
    <property type="match status" value="1"/>
</dbReference>
<keyword evidence="1" id="KW-0732">Signal</keyword>
<evidence type="ECO:0000256" key="2">
    <source>
        <dbReference type="ARBA" id="ARBA00022734"/>
    </source>
</evidence>
<evidence type="ECO:0000313" key="4">
    <source>
        <dbReference type="EMBL" id="ROL48526.1"/>
    </source>
</evidence>
<sequence>MQNDTAKIAVRKFLIKSRTAKNSGTSLPDFYSYSLAVGDGSGYEFSTAHEGRITGIRVWEYSSSQITGIQLMYDGNWTTPVCLNYGTPQEMTLLDNESIIQISGKHYYGYIYELMFVTSQGRSLKVGQPYGDSFNFYPTHDGTLPDVFSYSPAVGDGSGTEFSTASEGRITGIRIWEYSNNYISGLQLMYESNWTAMVGVNYGNLMEMKLYDKESIIQISGKYDSSYIYELVFVTNQGRFFQVGQCRGVSFNFYPTQKGSELRFLSGRQNGWGITSIGAHWALIRNYATLVKMIY</sequence>
<evidence type="ECO:0000259" key="3">
    <source>
        <dbReference type="PROSITE" id="PS51752"/>
    </source>
</evidence>
<dbReference type="InterPro" id="IPR001229">
    <property type="entry name" value="Jacalin-like_lectin_dom"/>
</dbReference>
<dbReference type="EMBL" id="RJVU01029436">
    <property type="protein sequence ID" value="ROL48526.1"/>
    <property type="molecule type" value="Genomic_DNA"/>
</dbReference>
<protein>
    <submittedName>
        <fullName evidence="4">Zymogen granule membrane protein 16</fullName>
    </submittedName>
</protein>
<dbReference type="SUPFAM" id="SSF51101">
    <property type="entry name" value="Mannose-binding lectins"/>
    <property type="match status" value="2"/>
</dbReference>
<accession>A0A3N0YQP1</accession>
<reference evidence="4 5" key="1">
    <citation type="submission" date="2018-10" db="EMBL/GenBank/DDBJ databases">
        <title>Genome assembly for a Yunnan-Guizhou Plateau 3E fish, Anabarilius grahami (Regan), and its evolutionary and genetic applications.</title>
        <authorList>
            <person name="Jiang W."/>
        </authorList>
    </citation>
    <scope>NUCLEOTIDE SEQUENCE [LARGE SCALE GENOMIC DNA]</scope>
    <source>
        <strain evidence="4">AG-KIZ</strain>
        <tissue evidence="4">Muscle</tissue>
    </source>
</reference>
<keyword evidence="5" id="KW-1185">Reference proteome</keyword>
<dbReference type="AlphaFoldDB" id="A0A3N0YQP1"/>
<dbReference type="Proteomes" id="UP000281406">
    <property type="component" value="Unassembled WGS sequence"/>
</dbReference>
<name>A0A3N0YQP1_ANAGA</name>
<dbReference type="Gene3D" id="2.100.10.30">
    <property type="entry name" value="Jacalin-like lectin domain"/>
    <property type="match status" value="2"/>
</dbReference>
<organism evidence="4 5">
    <name type="scientific">Anabarilius grahami</name>
    <name type="common">Kanglang fish</name>
    <name type="synonym">Barilius grahami</name>
    <dbReference type="NCBI Taxonomy" id="495550"/>
    <lineage>
        <taxon>Eukaryota</taxon>
        <taxon>Metazoa</taxon>
        <taxon>Chordata</taxon>
        <taxon>Craniata</taxon>
        <taxon>Vertebrata</taxon>
        <taxon>Euteleostomi</taxon>
        <taxon>Actinopterygii</taxon>
        <taxon>Neopterygii</taxon>
        <taxon>Teleostei</taxon>
        <taxon>Ostariophysi</taxon>
        <taxon>Cypriniformes</taxon>
        <taxon>Xenocyprididae</taxon>
        <taxon>Xenocypridinae</taxon>
        <taxon>Xenocypridinae incertae sedis</taxon>
        <taxon>Anabarilius</taxon>
    </lineage>
</organism>
<dbReference type="SMART" id="SM00915">
    <property type="entry name" value="Jacalin"/>
    <property type="match status" value="2"/>
</dbReference>
<keyword evidence="2" id="KW-0430">Lectin</keyword>
<feature type="domain" description="Jacalin-type lectin" evidence="3">
    <location>
        <begin position="148"/>
        <end position="283"/>
    </location>
</feature>
<dbReference type="InterPro" id="IPR052321">
    <property type="entry name" value="PolyBind_ProtTraffic"/>
</dbReference>
<dbReference type="InterPro" id="IPR036404">
    <property type="entry name" value="Jacalin-like_lectin_dom_sf"/>
</dbReference>